<gene>
    <name evidence="2" type="ORF">C8N35_10781</name>
</gene>
<accession>A0A2T5V6I6</accession>
<evidence type="ECO:0000313" key="2">
    <source>
        <dbReference type="EMBL" id="PTW59368.1"/>
    </source>
</evidence>
<dbReference type="InterPro" id="IPR029045">
    <property type="entry name" value="ClpP/crotonase-like_dom_sf"/>
</dbReference>
<evidence type="ECO:0000313" key="3">
    <source>
        <dbReference type="Proteomes" id="UP000244081"/>
    </source>
</evidence>
<dbReference type="SUPFAM" id="SSF52096">
    <property type="entry name" value="ClpP/crotonase"/>
    <property type="match status" value="1"/>
</dbReference>
<dbReference type="PANTHER" id="PTHR43802:SF1">
    <property type="entry name" value="IP11341P-RELATED"/>
    <property type="match status" value="1"/>
</dbReference>
<dbReference type="EMBL" id="QAYG01000007">
    <property type="protein sequence ID" value="PTW59368.1"/>
    <property type="molecule type" value="Genomic_DNA"/>
</dbReference>
<dbReference type="InterPro" id="IPR001753">
    <property type="entry name" value="Enoyl-CoA_hydra/iso"/>
</dbReference>
<comment type="similarity">
    <text evidence="1">Belongs to the enoyl-CoA hydratase/isomerase family.</text>
</comment>
<proteinExistence type="inferred from homology"/>
<dbReference type="PANTHER" id="PTHR43802">
    <property type="entry name" value="ENOYL-COA HYDRATASE"/>
    <property type="match status" value="1"/>
</dbReference>
<comment type="caution">
    <text evidence="2">The sequence shown here is derived from an EMBL/GenBank/DDBJ whole genome shotgun (WGS) entry which is preliminary data.</text>
</comment>
<dbReference type="AlphaFoldDB" id="A0A2T5V6I6"/>
<dbReference type="Pfam" id="PF00378">
    <property type="entry name" value="ECH_1"/>
    <property type="match status" value="1"/>
</dbReference>
<reference evidence="2 3" key="1">
    <citation type="submission" date="2018-04" db="EMBL/GenBank/DDBJ databases">
        <title>Genomic Encyclopedia of Archaeal and Bacterial Type Strains, Phase II (KMG-II): from individual species to whole genera.</title>
        <authorList>
            <person name="Goeker M."/>
        </authorList>
    </citation>
    <scope>NUCLEOTIDE SEQUENCE [LARGE SCALE GENOMIC DNA]</scope>
    <source>
        <strain evidence="2 3">DSM 23382</strain>
    </source>
</reference>
<dbReference type="Proteomes" id="UP000244081">
    <property type="component" value="Unassembled WGS sequence"/>
</dbReference>
<evidence type="ECO:0000256" key="1">
    <source>
        <dbReference type="ARBA" id="ARBA00005254"/>
    </source>
</evidence>
<sequence>MAHVDEVLSRGVLEKEYNMAIKANFESDAGKRKEMSHEELGTIPHMPFEEYSERLKHCFQMKRTNGILEARMHTNGGPIQWGAPLHQGLHYFFDWAGRDPDNEVIILGGTGPDLFKGIGRVGKNGEWLPSTEFASAPQEAWKMYEYQYYDGTNDIEGQVFDIEVPTIGVWNGGAFHSDLVLFSDITLCTEDAWTTEMHYRVNMVPGDGVQIAWRELMGRKRYAYAELTGEIITARKALQLGMVNEICTDTEACYTRAHEIAELIMSLGTRVTRRITTQQIRKPWKEDIANELRNAFSTEMFVTATEHSPHEIGYWDWAKEEAELVKAAEKKGKIVRPRVGGGQEEDEIK</sequence>
<dbReference type="GO" id="GO:0003824">
    <property type="term" value="F:catalytic activity"/>
    <property type="evidence" value="ECO:0007669"/>
    <property type="project" value="UniProtKB-ARBA"/>
</dbReference>
<dbReference type="CDD" id="cd06558">
    <property type="entry name" value="crotonase-like"/>
    <property type="match status" value="1"/>
</dbReference>
<protein>
    <submittedName>
        <fullName evidence="2">Enoyl-CoA hydratase/carnithine racemase</fullName>
    </submittedName>
</protein>
<organism evidence="2 3">
    <name type="scientific">Breoghania corrubedonensis</name>
    <dbReference type="NCBI Taxonomy" id="665038"/>
    <lineage>
        <taxon>Bacteria</taxon>
        <taxon>Pseudomonadati</taxon>
        <taxon>Pseudomonadota</taxon>
        <taxon>Alphaproteobacteria</taxon>
        <taxon>Hyphomicrobiales</taxon>
        <taxon>Stappiaceae</taxon>
        <taxon>Breoghania</taxon>
    </lineage>
</organism>
<name>A0A2T5V6I6_9HYPH</name>
<keyword evidence="3" id="KW-1185">Reference proteome</keyword>
<dbReference type="Gene3D" id="3.90.226.10">
    <property type="entry name" value="2-enoyl-CoA Hydratase, Chain A, domain 1"/>
    <property type="match status" value="1"/>
</dbReference>